<dbReference type="PANTHER" id="PTHR48043:SF159">
    <property type="entry name" value="EG:EG0003.4 PROTEIN-RELATED"/>
    <property type="match status" value="1"/>
</dbReference>
<dbReference type="EMBL" id="OB793069">
    <property type="protein sequence ID" value="CAD7425922.1"/>
    <property type="molecule type" value="Genomic_DNA"/>
</dbReference>
<gene>
    <name evidence="6" type="ORF">TMSB3V08_LOCUS2824</name>
</gene>
<reference evidence="6" key="1">
    <citation type="submission" date="2020-11" db="EMBL/GenBank/DDBJ databases">
        <authorList>
            <person name="Tran Van P."/>
        </authorList>
    </citation>
    <scope>NUCLEOTIDE SEQUENCE</scope>
</reference>
<dbReference type="Pfam" id="PF00201">
    <property type="entry name" value="UDPGT"/>
    <property type="match status" value="2"/>
</dbReference>
<evidence type="ECO:0000256" key="5">
    <source>
        <dbReference type="SAM" id="SignalP"/>
    </source>
</evidence>
<name>A0A7R9E1Y1_9NEOP</name>
<sequence>MSSQFSQNEIMVGTLCLLLLLTALTTPAYTARILGVAPFPAPSHQILLTSLFKELANRGHHLTVITPLPLKEGKPPNYVEIDTRVTFPPGIADSNNMFNGKEISRYMIFLMMWNIGPKLLESTFENPDVQNLLHSKTEKFDLLLTETFFNEAILGLAHKFNVPIISVCAFAGLETIGDAVGNPYPYSYVPNALTKLTTHMSFLERFQNTLLNTYVKLGHYLYYLPKQNELLVKYFKDTTENLPYVDDLVKRTSLVFLNNHFSYSFPRPYVPNIVEVGGLHVKPAKKLPQDLQKFMDDAKEGVVYFSLGSNLKSSALPEYRKEAFLKAFSKLKQKVLWKFEADNLPGLPANVKIQKWLPQSDILGHPNIRLFITHGGLLSTQEAVYHGVPLVGIPLFADQKNNVLKSEENGLAKLMDFQNITESSLDWVLNEVLNKPTYLSNAKRISKIYLDQPKPPMELAVYWTEYVIRHKGAPHLRSAALDLNWFQLHLLDVAAVLFLIIAIVIIGLVFIIRTLVRLVATKKKPQTKSIGPKVVESTFENPDVQKLLHSNIEKFDLLLTETFFNEGLLGLAFKFNVPIISVCTYAGIETTGDSVGNPYPYAYIPNPFTRFNTHMSFLERLQNTLLNTYSNLGHYLYYLPKQNELLVKYFKDTTENLPYVDDLVKRTSLVFLNNHFSYSFPRPYVPNIVEVGGLHVKPAKKLPQDLQKFMDDAKEGVVYFSLGSNLKSSDMPEYKREAFLKAFSKLRQKVLWKFEADNLPGQPANVKIEKWLPQSDILGGLHLVIEVNFVSGHPNIRLFITHGGLLSTQEAIYHGVPLVGIPIFADQKVNVLKSEESGFAKMVDFQNITEASLDLVLNEVLSNPTYLKNAKRISKIYLDQPKPPMDLAVYWTEYVIRHKGAPHLRSAALDLNWFQLHLLDVAAVLFLIIAIVIIGLVFIIRTLVRLVSRRTTKKKPQTKSSKKKN</sequence>
<dbReference type="InterPro" id="IPR050271">
    <property type="entry name" value="UDP-glycosyltransferase"/>
</dbReference>
<dbReference type="InterPro" id="IPR002213">
    <property type="entry name" value="UDP_glucos_trans"/>
</dbReference>
<evidence type="ECO:0000256" key="1">
    <source>
        <dbReference type="ARBA" id="ARBA00009995"/>
    </source>
</evidence>
<feature type="transmembrane region" description="Helical" evidence="4">
    <location>
        <begin position="493"/>
        <end position="516"/>
    </location>
</feature>
<dbReference type="Gene3D" id="3.40.50.2000">
    <property type="entry name" value="Glycogen Phosphorylase B"/>
    <property type="match status" value="3"/>
</dbReference>
<comment type="similarity">
    <text evidence="1">Belongs to the UDP-glycosyltransferase family.</text>
</comment>
<evidence type="ECO:0000256" key="3">
    <source>
        <dbReference type="ARBA" id="ARBA00022679"/>
    </source>
</evidence>
<protein>
    <recommendedName>
        <fullName evidence="7">UDP-glycosyltransferase</fullName>
    </recommendedName>
</protein>
<evidence type="ECO:0000313" key="6">
    <source>
        <dbReference type="EMBL" id="CAD7425922.1"/>
    </source>
</evidence>
<dbReference type="AlphaFoldDB" id="A0A7R9E1Y1"/>
<accession>A0A7R9E1Y1</accession>
<dbReference type="PROSITE" id="PS00375">
    <property type="entry name" value="UDPGT"/>
    <property type="match status" value="1"/>
</dbReference>
<feature type="transmembrane region" description="Helical" evidence="4">
    <location>
        <begin position="918"/>
        <end position="940"/>
    </location>
</feature>
<dbReference type="PANTHER" id="PTHR48043">
    <property type="entry name" value="EG:EG0003.4 PROTEIN-RELATED"/>
    <property type="match status" value="1"/>
</dbReference>
<dbReference type="InterPro" id="IPR035595">
    <property type="entry name" value="UDP_glycos_trans_CS"/>
</dbReference>
<dbReference type="GO" id="GO:0008194">
    <property type="term" value="F:UDP-glycosyltransferase activity"/>
    <property type="evidence" value="ECO:0007669"/>
    <property type="project" value="InterPro"/>
</dbReference>
<keyword evidence="2" id="KW-0328">Glycosyltransferase</keyword>
<keyword evidence="5" id="KW-0732">Signal</keyword>
<evidence type="ECO:0000256" key="2">
    <source>
        <dbReference type="ARBA" id="ARBA00022676"/>
    </source>
</evidence>
<organism evidence="6">
    <name type="scientific">Timema monikensis</name>
    <dbReference type="NCBI Taxonomy" id="170555"/>
    <lineage>
        <taxon>Eukaryota</taxon>
        <taxon>Metazoa</taxon>
        <taxon>Ecdysozoa</taxon>
        <taxon>Arthropoda</taxon>
        <taxon>Hexapoda</taxon>
        <taxon>Insecta</taxon>
        <taxon>Pterygota</taxon>
        <taxon>Neoptera</taxon>
        <taxon>Polyneoptera</taxon>
        <taxon>Phasmatodea</taxon>
        <taxon>Timematodea</taxon>
        <taxon>Timematoidea</taxon>
        <taxon>Timematidae</taxon>
        <taxon>Timema</taxon>
    </lineage>
</organism>
<keyword evidence="4" id="KW-0812">Transmembrane</keyword>
<dbReference type="CDD" id="cd03784">
    <property type="entry name" value="GT1_Gtf-like"/>
    <property type="match status" value="2"/>
</dbReference>
<evidence type="ECO:0008006" key="7">
    <source>
        <dbReference type="Google" id="ProtNLM"/>
    </source>
</evidence>
<keyword evidence="4" id="KW-0472">Membrane</keyword>
<proteinExistence type="inferred from homology"/>
<keyword evidence="4" id="KW-1133">Transmembrane helix</keyword>
<evidence type="ECO:0000256" key="4">
    <source>
        <dbReference type="SAM" id="Phobius"/>
    </source>
</evidence>
<dbReference type="SUPFAM" id="SSF53756">
    <property type="entry name" value="UDP-Glycosyltransferase/glycogen phosphorylase"/>
    <property type="match status" value="2"/>
</dbReference>
<feature type="signal peptide" evidence="5">
    <location>
        <begin position="1"/>
        <end position="30"/>
    </location>
</feature>
<dbReference type="FunFam" id="3.40.50.2000:FF:000050">
    <property type="entry name" value="UDP-glucuronosyltransferase"/>
    <property type="match status" value="2"/>
</dbReference>
<feature type="chain" id="PRO_5031294926" description="UDP-glycosyltransferase" evidence="5">
    <location>
        <begin position="31"/>
        <end position="965"/>
    </location>
</feature>
<keyword evidence="3" id="KW-0808">Transferase</keyword>